<dbReference type="GO" id="GO:0005694">
    <property type="term" value="C:chromosome"/>
    <property type="evidence" value="ECO:0007669"/>
    <property type="project" value="TreeGrafter"/>
</dbReference>
<dbReference type="GO" id="GO:0007059">
    <property type="term" value="P:chromosome segregation"/>
    <property type="evidence" value="ECO:0007669"/>
    <property type="project" value="UniProtKB-KW"/>
</dbReference>
<dbReference type="Gene3D" id="3.90.1530.30">
    <property type="match status" value="1"/>
</dbReference>
<dbReference type="GO" id="GO:0045881">
    <property type="term" value="P:positive regulation of sporulation resulting in formation of a cellular spore"/>
    <property type="evidence" value="ECO:0007669"/>
    <property type="project" value="TreeGrafter"/>
</dbReference>
<organism evidence="5 6">
    <name type="scientific">Desulfonema limicola</name>
    <dbReference type="NCBI Taxonomy" id="45656"/>
    <lineage>
        <taxon>Bacteria</taxon>
        <taxon>Pseudomonadati</taxon>
        <taxon>Thermodesulfobacteriota</taxon>
        <taxon>Desulfobacteria</taxon>
        <taxon>Desulfobacterales</taxon>
        <taxon>Desulfococcaceae</taxon>
        <taxon>Desulfonema</taxon>
    </lineage>
</organism>
<protein>
    <submittedName>
        <fullName evidence="5">Chromosome 1-partitioning protein</fullName>
    </submittedName>
</protein>
<dbReference type="AlphaFoldDB" id="A0A975BEN7"/>
<dbReference type="Pfam" id="PF02195">
    <property type="entry name" value="ParB_N"/>
    <property type="match status" value="1"/>
</dbReference>
<dbReference type="SMART" id="SM00470">
    <property type="entry name" value="ParB"/>
    <property type="match status" value="1"/>
</dbReference>
<evidence type="ECO:0000313" key="6">
    <source>
        <dbReference type="Proteomes" id="UP000663720"/>
    </source>
</evidence>
<keyword evidence="2" id="KW-0159">Chromosome partition</keyword>
<reference evidence="5" key="1">
    <citation type="journal article" date="2021" name="Microb. Physiol.">
        <title>Proteogenomic Insights into the Physiology of Marine, Sulfate-Reducing, Filamentous Desulfonema limicola and Desulfonema magnum.</title>
        <authorList>
            <person name="Schnaars V."/>
            <person name="Wohlbrand L."/>
            <person name="Scheve S."/>
            <person name="Hinrichs C."/>
            <person name="Reinhardt R."/>
            <person name="Rabus R."/>
        </authorList>
    </citation>
    <scope>NUCLEOTIDE SEQUENCE</scope>
    <source>
        <strain evidence="5">5ac10</strain>
    </source>
</reference>
<dbReference type="RefSeq" id="WP_207689750.1">
    <property type="nucleotide sequence ID" value="NZ_CP061799.1"/>
</dbReference>
<dbReference type="Pfam" id="PF17762">
    <property type="entry name" value="HTH_ParB"/>
    <property type="match status" value="1"/>
</dbReference>
<feature type="domain" description="ParB-like N-terminal" evidence="4">
    <location>
        <begin position="45"/>
        <end position="134"/>
    </location>
</feature>
<dbReference type="GO" id="GO:0003677">
    <property type="term" value="F:DNA binding"/>
    <property type="evidence" value="ECO:0007669"/>
    <property type="project" value="UniProtKB-KW"/>
</dbReference>
<dbReference type="SUPFAM" id="SSF110849">
    <property type="entry name" value="ParB/Sulfiredoxin"/>
    <property type="match status" value="1"/>
</dbReference>
<dbReference type="NCBIfam" id="TIGR00180">
    <property type="entry name" value="parB_part"/>
    <property type="match status" value="1"/>
</dbReference>
<dbReference type="CDD" id="cd16393">
    <property type="entry name" value="SPO0J_N"/>
    <property type="match status" value="1"/>
</dbReference>
<dbReference type="FunFam" id="3.90.1530.30:FF:000001">
    <property type="entry name" value="Chromosome partitioning protein ParB"/>
    <property type="match status" value="1"/>
</dbReference>
<dbReference type="EMBL" id="CP061799">
    <property type="protein sequence ID" value="QTA83976.1"/>
    <property type="molecule type" value="Genomic_DNA"/>
</dbReference>
<dbReference type="InterPro" id="IPR004437">
    <property type="entry name" value="ParB/RepB/Spo0J"/>
</dbReference>
<keyword evidence="3" id="KW-0238">DNA-binding</keyword>
<proteinExistence type="inferred from homology"/>
<gene>
    <name evidence="5" type="primary">parB</name>
    <name evidence="5" type="ORF">dnl_64030</name>
</gene>
<dbReference type="Proteomes" id="UP000663720">
    <property type="component" value="Chromosome"/>
</dbReference>
<dbReference type="FunFam" id="1.10.10.2830:FF:000001">
    <property type="entry name" value="Chromosome partitioning protein ParB"/>
    <property type="match status" value="1"/>
</dbReference>
<dbReference type="InterPro" id="IPR036086">
    <property type="entry name" value="ParB/Sulfiredoxin_sf"/>
</dbReference>
<dbReference type="Gene3D" id="1.10.10.2830">
    <property type="match status" value="1"/>
</dbReference>
<comment type="similarity">
    <text evidence="1">Belongs to the ParB family.</text>
</comment>
<dbReference type="InterPro" id="IPR057240">
    <property type="entry name" value="ParB_dimer_C"/>
</dbReference>
<name>A0A975BEN7_9BACT</name>
<dbReference type="InterPro" id="IPR003115">
    <property type="entry name" value="ParB_N"/>
</dbReference>
<dbReference type="PANTHER" id="PTHR33375:SF1">
    <property type="entry name" value="CHROMOSOME-PARTITIONING PROTEIN PARB-RELATED"/>
    <property type="match status" value="1"/>
</dbReference>
<evidence type="ECO:0000313" key="5">
    <source>
        <dbReference type="EMBL" id="QTA83976.1"/>
    </source>
</evidence>
<keyword evidence="6" id="KW-1185">Reference proteome</keyword>
<dbReference type="KEGG" id="dli:dnl_64030"/>
<evidence type="ECO:0000259" key="4">
    <source>
        <dbReference type="SMART" id="SM00470"/>
    </source>
</evidence>
<dbReference type="Pfam" id="PF23552">
    <property type="entry name" value="ParB_C"/>
    <property type="match status" value="1"/>
</dbReference>
<evidence type="ECO:0000256" key="1">
    <source>
        <dbReference type="ARBA" id="ARBA00006295"/>
    </source>
</evidence>
<dbReference type="SUPFAM" id="SSF109709">
    <property type="entry name" value="KorB DNA-binding domain-like"/>
    <property type="match status" value="1"/>
</dbReference>
<dbReference type="InterPro" id="IPR041468">
    <property type="entry name" value="HTH_ParB/Spo0J"/>
</dbReference>
<sequence>MLNSQKDQESLPMKKRKKMALGRGLGALIPNTESPPQPQPQKEYINCDIKQIHPNPYQPRRQFAEDELAELSQSIQEQGIIQPLVVRKNTDGYELVAGERRLRAAKMAGLTRVPVIIRDLSDAKLLEMSIVENIQRKDLNPMEESQAYYQLMAEFNLTQELVSERVGKSRSAIANYLRLKQLPEQIQETISNNTLSMGHAKVLLGADTPEHQLEAWKQVISKKLSVRETEQLVNLLKQEKKDIISPEPGSDEIYFLDIAEKLSRHYGTKVAIKRRGNKGKVEIEFYNNEDLDRLIELLGAG</sequence>
<evidence type="ECO:0000256" key="2">
    <source>
        <dbReference type="ARBA" id="ARBA00022829"/>
    </source>
</evidence>
<accession>A0A975BEN7</accession>
<evidence type="ECO:0000256" key="3">
    <source>
        <dbReference type="ARBA" id="ARBA00023125"/>
    </source>
</evidence>
<dbReference type="InterPro" id="IPR050336">
    <property type="entry name" value="Chromosome_partition/occlusion"/>
</dbReference>
<dbReference type="PANTHER" id="PTHR33375">
    <property type="entry name" value="CHROMOSOME-PARTITIONING PROTEIN PARB-RELATED"/>
    <property type="match status" value="1"/>
</dbReference>